<feature type="domain" description="RCK C-terminal" evidence="8">
    <location>
        <begin position="217"/>
        <end position="310"/>
    </location>
</feature>
<dbReference type="EMBL" id="MJEH01000004">
    <property type="protein sequence ID" value="OEH94223.1"/>
    <property type="molecule type" value="Genomic_DNA"/>
</dbReference>
<evidence type="ECO:0000256" key="6">
    <source>
        <dbReference type="ARBA" id="ARBA00023136"/>
    </source>
</evidence>
<dbReference type="Pfam" id="PF03600">
    <property type="entry name" value="CitMHS"/>
    <property type="match status" value="1"/>
</dbReference>
<feature type="domain" description="RCK C-terminal" evidence="8">
    <location>
        <begin position="319"/>
        <end position="403"/>
    </location>
</feature>
<dbReference type="AlphaFoldDB" id="A0A1E5LJF2"/>
<dbReference type="InterPro" id="IPR004680">
    <property type="entry name" value="Cit_transptr-like_dom"/>
</dbReference>
<dbReference type="PANTHER" id="PTHR43652:SF1">
    <property type="entry name" value="RESPONSE REGULATOR"/>
    <property type="match status" value="1"/>
</dbReference>
<dbReference type="PROSITE" id="PS51202">
    <property type="entry name" value="RCK_C"/>
    <property type="match status" value="2"/>
</dbReference>
<dbReference type="PROSITE" id="PS01271">
    <property type="entry name" value="NA_SULFATE"/>
    <property type="match status" value="1"/>
</dbReference>
<evidence type="ECO:0000313" key="10">
    <source>
        <dbReference type="Proteomes" id="UP000095209"/>
    </source>
</evidence>
<feature type="transmembrane region" description="Helical" evidence="7">
    <location>
        <begin position="92"/>
        <end position="109"/>
    </location>
</feature>
<feature type="transmembrane region" description="Helical" evidence="7">
    <location>
        <begin position="136"/>
        <end position="153"/>
    </location>
</feature>
<dbReference type="InterPro" id="IPR031312">
    <property type="entry name" value="Na/sul_symport_CS"/>
</dbReference>
<dbReference type="GO" id="GO:0008324">
    <property type="term" value="F:monoatomic cation transmembrane transporter activity"/>
    <property type="evidence" value="ECO:0007669"/>
    <property type="project" value="InterPro"/>
</dbReference>
<sequence length="616" mass="66924">MNQPMIMTFVILAVTTLFFINGKFRTDAVAVGSMLTLVLFGIITPTEALSGFSNSIVIMIAGLFVVGAGIFRTGLAKLIGKQLLKLAGKNETKLLIVVMLVVGIFSGFMSNTGTVAVLLPVVLSLALEMKVSPSKFLIPLAYASSLGGVLTLIGTPPNLVVSQTLKDYNYEGLAFFDFTIIGLVALITGLLFMVTVGKRLLPDYKVTGSGKDHISPEQLAGYYKLQDELFCVRVLPESSIVGKTLAQLKVRERYHLTVVEIDRREGERFSLIQQMRRRSAASKSEFHVDDILFLLGKKGQVHQFADENGLAFEAVKPTDRTNRLVSKELGLTEIIISAHSDFINRTVAELNFREIYQLNVLAINRRGKYIRGDLIHEKLRFGDALLVHGEWRQIELLGNDSSNVILTNSIEDDASNAFAKGKAPIALAIMVFMLILMTFNIVSSVIAVMISAFLMLVTGCLRNMDEAYRNINWESVVLIAAMLPMATALEKTGGVELISNSLVTSLGGFGPTAVMAGFYIVTMILSQFISNTATAVIFAPIAITASVSMGVSPYPLLLSVSVAASMAFATPVASPTNALVLTAGGYQFKDFVKVGVPLQVVIMIVMMFTIPLVYPF</sequence>
<keyword evidence="3 7" id="KW-0812">Transmembrane</keyword>
<evidence type="ECO:0000259" key="8">
    <source>
        <dbReference type="PROSITE" id="PS51202"/>
    </source>
</evidence>
<evidence type="ECO:0000313" key="9">
    <source>
        <dbReference type="EMBL" id="OEH94223.1"/>
    </source>
</evidence>
<dbReference type="GO" id="GO:0005886">
    <property type="term" value="C:plasma membrane"/>
    <property type="evidence" value="ECO:0007669"/>
    <property type="project" value="TreeGrafter"/>
</dbReference>
<dbReference type="InterPro" id="IPR006037">
    <property type="entry name" value="RCK_C"/>
</dbReference>
<dbReference type="Gene3D" id="3.30.70.1450">
    <property type="entry name" value="Regulator of K+ conductance, C-terminal domain"/>
    <property type="match status" value="2"/>
</dbReference>
<comment type="subcellular location">
    <subcellularLocation>
        <location evidence="1">Membrane</location>
        <topology evidence="1">Multi-pass membrane protein</topology>
    </subcellularLocation>
</comment>
<feature type="transmembrane region" description="Helical" evidence="7">
    <location>
        <begin position="594"/>
        <end position="614"/>
    </location>
</feature>
<evidence type="ECO:0000256" key="1">
    <source>
        <dbReference type="ARBA" id="ARBA00004141"/>
    </source>
</evidence>
<keyword evidence="5 7" id="KW-1133">Transmembrane helix</keyword>
<dbReference type="Proteomes" id="UP000095209">
    <property type="component" value="Unassembled WGS sequence"/>
</dbReference>
<protein>
    <submittedName>
        <fullName evidence="9">Tricarboxylate transporter</fullName>
    </submittedName>
</protein>
<accession>A0A1E5LJF2</accession>
<dbReference type="GO" id="GO:0006813">
    <property type="term" value="P:potassium ion transport"/>
    <property type="evidence" value="ECO:0007669"/>
    <property type="project" value="InterPro"/>
</dbReference>
<keyword evidence="2" id="KW-0813">Transport</keyword>
<feature type="transmembrane region" description="Helical" evidence="7">
    <location>
        <begin position="425"/>
        <end position="458"/>
    </location>
</feature>
<feature type="transmembrane region" description="Helical" evidence="7">
    <location>
        <begin position="501"/>
        <end position="522"/>
    </location>
</feature>
<keyword evidence="6 7" id="KW-0472">Membrane</keyword>
<dbReference type="OrthoDB" id="9765532at2"/>
<proteinExistence type="predicted"/>
<keyword evidence="10" id="KW-1185">Reference proteome</keyword>
<evidence type="ECO:0000256" key="4">
    <source>
        <dbReference type="ARBA" id="ARBA00022737"/>
    </source>
</evidence>
<feature type="transmembrane region" description="Helical" evidence="7">
    <location>
        <begin position="52"/>
        <end position="71"/>
    </location>
</feature>
<feature type="transmembrane region" description="Helical" evidence="7">
    <location>
        <begin position="528"/>
        <end position="547"/>
    </location>
</feature>
<evidence type="ECO:0000256" key="3">
    <source>
        <dbReference type="ARBA" id="ARBA00022692"/>
    </source>
</evidence>
<feature type="transmembrane region" description="Helical" evidence="7">
    <location>
        <begin position="470"/>
        <end position="489"/>
    </location>
</feature>
<evidence type="ECO:0000256" key="7">
    <source>
        <dbReference type="SAM" id="Phobius"/>
    </source>
</evidence>
<name>A0A1E5LJF2_9BACI</name>
<evidence type="ECO:0000256" key="2">
    <source>
        <dbReference type="ARBA" id="ARBA00022448"/>
    </source>
</evidence>
<dbReference type="STRING" id="1305675.BFG57_09240"/>
<dbReference type="InterPro" id="IPR036721">
    <property type="entry name" value="RCK_C_sf"/>
</dbReference>
<dbReference type="InterPro" id="IPR051679">
    <property type="entry name" value="DASS-Related_Transporters"/>
</dbReference>
<organism evidence="9 10">
    <name type="scientific">Bacillus solimangrovi</name>
    <dbReference type="NCBI Taxonomy" id="1305675"/>
    <lineage>
        <taxon>Bacteria</taxon>
        <taxon>Bacillati</taxon>
        <taxon>Bacillota</taxon>
        <taxon>Bacilli</taxon>
        <taxon>Bacillales</taxon>
        <taxon>Bacillaceae</taxon>
        <taxon>Bacillus</taxon>
    </lineage>
</organism>
<dbReference type="Pfam" id="PF02080">
    <property type="entry name" value="TrkA_C"/>
    <property type="match status" value="2"/>
</dbReference>
<comment type="caution">
    <text evidence="9">The sequence shown here is derived from an EMBL/GenBank/DDBJ whole genome shotgun (WGS) entry which is preliminary data.</text>
</comment>
<feature type="transmembrane region" description="Helical" evidence="7">
    <location>
        <begin position="173"/>
        <end position="196"/>
    </location>
</feature>
<keyword evidence="4" id="KW-0677">Repeat</keyword>
<dbReference type="PANTHER" id="PTHR43652">
    <property type="entry name" value="BASIC AMINO ACID ANTIPORTER YFCC-RELATED"/>
    <property type="match status" value="1"/>
</dbReference>
<dbReference type="RefSeq" id="WP_069715786.1">
    <property type="nucleotide sequence ID" value="NZ_MJEH01000004.1"/>
</dbReference>
<reference evidence="9 10" key="1">
    <citation type="submission" date="2016-08" db="EMBL/GenBank/DDBJ databases">
        <title>Genome of Bacillus solimangrovi GH2-4.</title>
        <authorList>
            <person name="Lim S."/>
            <person name="Kim B.-C."/>
        </authorList>
    </citation>
    <scope>NUCLEOTIDE SEQUENCE [LARGE SCALE GENOMIC DNA]</scope>
    <source>
        <strain evidence="9 10">GH2-4</strain>
    </source>
</reference>
<feature type="transmembrane region" description="Helical" evidence="7">
    <location>
        <begin position="554"/>
        <end position="574"/>
    </location>
</feature>
<dbReference type="SUPFAM" id="SSF116726">
    <property type="entry name" value="TrkA C-terminal domain-like"/>
    <property type="match status" value="2"/>
</dbReference>
<evidence type="ECO:0000256" key="5">
    <source>
        <dbReference type="ARBA" id="ARBA00022989"/>
    </source>
</evidence>
<gene>
    <name evidence="9" type="ORF">BFG57_09240</name>
</gene>